<organism evidence="1 2">
    <name type="scientific">Vermiconidia calcicola</name>
    <dbReference type="NCBI Taxonomy" id="1690605"/>
    <lineage>
        <taxon>Eukaryota</taxon>
        <taxon>Fungi</taxon>
        <taxon>Dikarya</taxon>
        <taxon>Ascomycota</taxon>
        <taxon>Pezizomycotina</taxon>
        <taxon>Dothideomycetes</taxon>
        <taxon>Dothideomycetidae</taxon>
        <taxon>Mycosphaerellales</taxon>
        <taxon>Extremaceae</taxon>
        <taxon>Vermiconidia</taxon>
    </lineage>
</organism>
<dbReference type="Proteomes" id="UP001281147">
    <property type="component" value="Unassembled WGS sequence"/>
</dbReference>
<name>A0ACC3NTM9_9PEZI</name>
<reference evidence="1" key="1">
    <citation type="submission" date="2023-07" db="EMBL/GenBank/DDBJ databases">
        <title>Black Yeasts Isolated from many extreme environments.</title>
        <authorList>
            <person name="Coleine C."/>
            <person name="Stajich J.E."/>
            <person name="Selbmann L."/>
        </authorList>
    </citation>
    <scope>NUCLEOTIDE SEQUENCE</scope>
    <source>
        <strain evidence="1">CCFEE 5714</strain>
    </source>
</reference>
<sequence>MTPPETPMSPKEPGNLDCDQQPLFHNYLRAFCHFERPAKVADSEEALLMTVTIQPGDLILVHTVHENGWADGTVFTTGARGWLPTNYCETFDHSLMRNLLNAMTQFWDLLGAGEDANLSTFMRQDYIRGLIAGVRYLLEHADCLHRDAALVQRNSGIRRLRKGLLADLSSLVQIAKRLQETISESFANEVVHVLLDDLVTKAFKVMTRAVGFVDILAQETAGRKHVGTNMLFTSRTMTSPERKMNLAIDTGTSPGAKTALDSAIHFPPTSAQDEPTSNAAETFNDSGLDNNNEPQSPVHFRPSRGIRTHRLSLVKTERSGVGLLASEQLARAHDECISHIGAFIGLYLHSRPASELVATTERLVRACERLLSVVDTVYSHDSRKRMSVRQARTNFRLKLEDLTRSTADVFMFSEGPDDDVVMLPEQSNRLVNVGTSLIRTVGECVIKTRKLIEQVGDFDLGHGSAERDPKENQTAPGASSVPAEREPTVSKITPSKEKQNTMKMLPPPPPFLKERAMTATGVADCTLSPCGTSLDASPATPSSNTARKSLPPLPRHSTVRALEAVVAPDLVTSAIPNRTSSTSPVRKCSIGASTAGSTNTQQGSMRDSGVTVMSEVSTRATTPDQNKESYSPDPALLTSFGSLASLRSTATTEEDSALESQLLQKTYANELTLNKDGQVSGGSLPALVEQLTTHDNAPDPQFVVAFFITFRSFTTPRELSQALIHRFDYVGDSKAVGTPVRLRIYNVFKQWLETCWNVDADKDALGDIRYFALHKLKPVLPQAGERLVELTRKVTAAYSTGALTSPLVSGVGKMSMSIGPQAGNGGSDPEPSITRSQLATLRNDATSCNIVDFDPLEVARQLTLLASTTFCKIQPEELLNLEWTAKNTSKARNVRNMCILNTDLAHVVGDTTLGPDDAKKRALVVKHWSKIATRCLEMNNYESLMAIMCSLNSSVVQRLKRTWEVVSKKTKARLDELSSIVDFSRNHTSLRRRLEKPVAPCLPFLGIYLTDLTFVDAGNPKTRELSGTASDSGEPISVINFDKHMRVAKIIGHLQKFQVPYKLQEIPEMQSWLQTNLQRMRDGNAAMVGHLHRRSVAIEPKNISTFKSMEVRRHTEPGAHEDRPKTAGSTKTAGSSKTGSSNRMDGQRFEVFMKTNFTFKSRHDLPPPEHMEHR</sequence>
<evidence type="ECO:0000313" key="1">
    <source>
        <dbReference type="EMBL" id="KAK3722763.1"/>
    </source>
</evidence>
<keyword evidence="2" id="KW-1185">Reference proteome</keyword>
<protein>
    <submittedName>
        <fullName evidence="1">Ras guanine nucleotide exchange factor bud5</fullName>
    </submittedName>
</protein>
<dbReference type="EMBL" id="JAUTXU010000012">
    <property type="protein sequence ID" value="KAK3722763.1"/>
    <property type="molecule type" value="Genomic_DNA"/>
</dbReference>
<evidence type="ECO:0000313" key="2">
    <source>
        <dbReference type="Proteomes" id="UP001281147"/>
    </source>
</evidence>
<accession>A0ACC3NTM9</accession>
<comment type="caution">
    <text evidence="1">The sequence shown here is derived from an EMBL/GenBank/DDBJ whole genome shotgun (WGS) entry which is preliminary data.</text>
</comment>
<gene>
    <name evidence="1" type="primary">BUD5_1</name>
    <name evidence="1" type="ORF">LTR37_002335</name>
</gene>
<proteinExistence type="predicted"/>